<dbReference type="FunFam" id="1.10.10.10:FF:000010">
    <property type="entry name" value="Forkhead box P2 isoform B"/>
    <property type="match status" value="1"/>
</dbReference>
<dbReference type="GO" id="GO:0000978">
    <property type="term" value="F:RNA polymerase II cis-regulatory region sequence-specific DNA binding"/>
    <property type="evidence" value="ECO:0007669"/>
    <property type="project" value="TreeGrafter"/>
</dbReference>
<keyword evidence="14" id="KW-1185">Reference proteome</keyword>
<feature type="compositionally biased region" description="Basic and acidic residues" evidence="11">
    <location>
        <begin position="307"/>
        <end position="318"/>
    </location>
</feature>
<evidence type="ECO:0000313" key="13">
    <source>
        <dbReference type="EMBL" id="NWU69292.1"/>
    </source>
</evidence>
<evidence type="ECO:0000256" key="7">
    <source>
        <dbReference type="ARBA" id="ARBA00023125"/>
    </source>
</evidence>
<keyword evidence="8" id="KW-0804">Transcription</keyword>
<dbReference type="AlphaFoldDB" id="A0A7K5YV59"/>
<accession>A0A7K5YV59</accession>
<dbReference type="PANTHER" id="PTHR45796:SF7">
    <property type="entry name" value="FORKHEAD BOX PROTEIN P4"/>
    <property type="match status" value="1"/>
</dbReference>
<protein>
    <submittedName>
        <fullName evidence="13">FOXP4 protein</fullName>
    </submittedName>
</protein>
<name>A0A7K5YV59_9AVES</name>
<dbReference type="GO" id="GO:0001227">
    <property type="term" value="F:DNA-binding transcription repressor activity, RNA polymerase II-specific"/>
    <property type="evidence" value="ECO:0007669"/>
    <property type="project" value="TreeGrafter"/>
</dbReference>
<keyword evidence="5" id="KW-0862">Zinc</keyword>
<dbReference type="Gene3D" id="1.10.10.10">
    <property type="entry name" value="Winged helix-like DNA-binding domain superfamily/Winged helix DNA-binding domain"/>
    <property type="match status" value="1"/>
</dbReference>
<evidence type="ECO:0000256" key="8">
    <source>
        <dbReference type="ARBA" id="ARBA00023163"/>
    </source>
</evidence>
<keyword evidence="4" id="KW-0863">Zinc-finger</keyword>
<evidence type="ECO:0000256" key="3">
    <source>
        <dbReference type="ARBA" id="ARBA00022723"/>
    </source>
</evidence>
<reference evidence="13 14" key="1">
    <citation type="submission" date="2019-09" db="EMBL/GenBank/DDBJ databases">
        <title>Bird 10,000 Genomes (B10K) Project - Family phase.</title>
        <authorList>
            <person name="Zhang G."/>
        </authorList>
    </citation>
    <scope>NUCLEOTIDE SEQUENCE [LARGE SCALE GENOMIC DNA]</scope>
    <source>
        <strain evidence="13">B10K-DU-027-49</strain>
        <tissue evidence="13">Muscle</tissue>
    </source>
</reference>
<evidence type="ECO:0000256" key="2">
    <source>
        <dbReference type="ARBA" id="ARBA00022491"/>
    </source>
</evidence>
<feature type="non-terminal residue" evidence="13">
    <location>
        <position position="1"/>
    </location>
</feature>
<comment type="caution">
    <text evidence="13">The sequence shown here is derived from an EMBL/GenBank/DDBJ whole genome shotgun (WGS) entry which is preliminary data.</text>
</comment>
<dbReference type="Pfam" id="PF00250">
    <property type="entry name" value="Forkhead"/>
    <property type="match status" value="1"/>
</dbReference>
<proteinExistence type="predicted"/>
<dbReference type="InterPro" id="IPR036390">
    <property type="entry name" value="WH_DNA-bd_sf"/>
</dbReference>
<feature type="non-terminal residue" evidence="13">
    <location>
        <position position="680"/>
    </location>
</feature>
<dbReference type="GO" id="GO:0005634">
    <property type="term" value="C:nucleus"/>
    <property type="evidence" value="ECO:0007669"/>
    <property type="project" value="UniProtKB-SubCell"/>
</dbReference>
<organism evidence="13 14">
    <name type="scientific">Pterocles burchelli</name>
    <dbReference type="NCBI Taxonomy" id="2585816"/>
    <lineage>
        <taxon>Eukaryota</taxon>
        <taxon>Metazoa</taxon>
        <taxon>Chordata</taxon>
        <taxon>Craniata</taxon>
        <taxon>Vertebrata</taxon>
        <taxon>Euteleostomi</taxon>
        <taxon>Archelosauria</taxon>
        <taxon>Archosauria</taxon>
        <taxon>Dinosauria</taxon>
        <taxon>Saurischia</taxon>
        <taxon>Theropoda</taxon>
        <taxon>Coelurosauria</taxon>
        <taxon>Aves</taxon>
        <taxon>Neognathae</taxon>
        <taxon>Neoaves</taxon>
        <taxon>Columbimorphae</taxon>
        <taxon>Pterocliformes</taxon>
        <taxon>Pteroclidae</taxon>
        <taxon>Pterocles</taxon>
    </lineage>
</organism>
<keyword evidence="3" id="KW-0479">Metal-binding</keyword>
<evidence type="ECO:0000313" key="14">
    <source>
        <dbReference type="Proteomes" id="UP000522270"/>
    </source>
</evidence>
<dbReference type="InterPro" id="IPR030456">
    <property type="entry name" value="TF_fork_head_CS_2"/>
</dbReference>
<feature type="compositionally biased region" description="Acidic residues" evidence="11">
    <location>
        <begin position="668"/>
        <end position="680"/>
    </location>
</feature>
<dbReference type="GO" id="GO:0008270">
    <property type="term" value="F:zinc ion binding"/>
    <property type="evidence" value="ECO:0007669"/>
    <property type="project" value="UniProtKB-KW"/>
</dbReference>
<feature type="compositionally biased region" description="Polar residues" evidence="11">
    <location>
        <begin position="612"/>
        <end position="633"/>
    </location>
</feature>
<feature type="region of interest" description="Disordered" evidence="11">
    <location>
        <begin position="1"/>
        <end position="50"/>
    </location>
</feature>
<evidence type="ECO:0000256" key="1">
    <source>
        <dbReference type="ARBA" id="ARBA00004123"/>
    </source>
</evidence>
<dbReference type="SMART" id="SM00339">
    <property type="entry name" value="FH"/>
    <property type="match status" value="1"/>
</dbReference>
<dbReference type="PANTHER" id="PTHR45796">
    <property type="entry name" value="FORKHEAD BOX P, ISOFORM C"/>
    <property type="match status" value="1"/>
</dbReference>
<feature type="region of interest" description="Disordered" evidence="11">
    <location>
        <begin position="612"/>
        <end position="680"/>
    </location>
</feature>
<dbReference type="CDD" id="cd20067">
    <property type="entry name" value="FH_FOXP4"/>
    <property type="match status" value="1"/>
</dbReference>
<evidence type="ECO:0000256" key="6">
    <source>
        <dbReference type="ARBA" id="ARBA00023015"/>
    </source>
</evidence>
<feature type="region of interest" description="Disordered" evidence="11">
    <location>
        <begin position="274"/>
        <end position="324"/>
    </location>
</feature>
<evidence type="ECO:0000256" key="9">
    <source>
        <dbReference type="ARBA" id="ARBA00023242"/>
    </source>
</evidence>
<dbReference type="OrthoDB" id="5830876at2759"/>
<dbReference type="InterPro" id="IPR036388">
    <property type="entry name" value="WH-like_DNA-bd_sf"/>
</dbReference>
<dbReference type="InterPro" id="IPR050998">
    <property type="entry name" value="FOXP"/>
</dbReference>
<dbReference type="PROSITE" id="PS00658">
    <property type="entry name" value="FORK_HEAD_2"/>
    <property type="match status" value="1"/>
</dbReference>
<sequence>MMVESASETIRSTPSSQNGVSSISTQPDGGGGGGGGGGGREGAASGETNGEMSPVELLHFQQQQALQVARQFLLQQATGLSSPSSNEGKQPAVQVPVSVAMMSPQMITPQQMQQILSPPQLQALLQQQQAIMLQQQNPLVWTGGLQGAGLPVLTHSGGHRAEPRGLHQPDQGLWLLPPPSQPGAPPALTVLPRPLGNKQLAFQQQLLQMQQLQQQHLLNLQRQGLVSLPPGQGSVPLQTLPQAVCPSDLQQLWKEVTAAQPVEDSIKQEGLDLTTNTSNSTSFSAAKVSPPISHHPLPNGQSTMHTPRRDSSSHEETPSSHPLYGHGECKWPGCETLCEDLGQFPAPPHHQPSASFLLQLAKESERLQAMMAHLHMRPSEPKPFSQPLNLVSSATLSKSTSDTFPDGLPHPPTSATAPITPLRQGPSVISSSTLHNVGPIRRRNSEKFCTPISSELAQNHEFYKNADVRPPFTYASLIRQAILETPDRQLTLNEIYNWFTRMFAYFRRNTATWKNAVRHNLSLHKCFVRVENVKGAVWTVDEHEYQKRRPPKMTGSPTLVKNMISGLGYGALNASYQAALAESSFPLLNSPTMINTSSASGMLHVGHDDVSSTVEQVNSNGSNSPRLSPQQYSHPVHVKEEPAEAEDDSRPVSLMATTNQNVTIPDDRDLEEELPVEDLS</sequence>
<feature type="compositionally biased region" description="Low complexity" evidence="11">
    <location>
        <begin position="274"/>
        <end position="284"/>
    </location>
</feature>
<keyword evidence="9 10" id="KW-0539">Nucleus</keyword>
<dbReference type="EMBL" id="VYZE01000865">
    <property type="protein sequence ID" value="NWU69292.1"/>
    <property type="molecule type" value="Genomic_DNA"/>
</dbReference>
<dbReference type="PROSITE" id="PS50039">
    <property type="entry name" value="FORK_HEAD_3"/>
    <property type="match status" value="1"/>
</dbReference>
<dbReference type="Proteomes" id="UP000522270">
    <property type="component" value="Unassembled WGS sequence"/>
</dbReference>
<evidence type="ECO:0000259" key="12">
    <source>
        <dbReference type="PROSITE" id="PS50039"/>
    </source>
</evidence>
<evidence type="ECO:0000256" key="4">
    <source>
        <dbReference type="ARBA" id="ARBA00022771"/>
    </source>
</evidence>
<keyword evidence="7 10" id="KW-0238">DNA-binding</keyword>
<dbReference type="InterPro" id="IPR047414">
    <property type="entry name" value="FH_FOXP4"/>
</dbReference>
<feature type="DNA-binding region" description="Fork-head" evidence="10">
    <location>
        <begin position="469"/>
        <end position="542"/>
    </location>
</feature>
<feature type="compositionally biased region" description="Polar residues" evidence="11">
    <location>
        <begin position="1"/>
        <end position="27"/>
    </location>
</feature>
<keyword evidence="2" id="KW-0678">Repressor</keyword>
<comment type="subcellular location">
    <subcellularLocation>
        <location evidence="1 10">Nucleus</location>
    </subcellularLocation>
</comment>
<feature type="compositionally biased region" description="Gly residues" evidence="11">
    <location>
        <begin position="28"/>
        <end position="41"/>
    </location>
</feature>
<keyword evidence="6" id="KW-0805">Transcription regulation</keyword>
<feature type="domain" description="Fork-head" evidence="12">
    <location>
        <begin position="469"/>
        <end position="542"/>
    </location>
</feature>
<dbReference type="PRINTS" id="PR00053">
    <property type="entry name" value="FORKHEAD"/>
</dbReference>
<evidence type="ECO:0000256" key="11">
    <source>
        <dbReference type="SAM" id="MobiDB-lite"/>
    </source>
</evidence>
<dbReference type="SUPFAM" id="SSF46785">
    <property type="entry name" value="Winged helix' DNA-binding domain"/>
    <property type="match status" value="1"/>
</dbReference>
<dbReference type="InterPro" id="IPR001766">
    <property type="entry name" value="Fork_head_dom"/>
</dbReference>
<dbReference type="Gene3D" id="1.20.5.340">
    <property type="match status" value="1"/>
</dbReference>
<evidence type="ECO:0000256" key="10">
    <source>
        <dbReference type="PROSITE-ProRule" id="PRU00089"/>
    </source>
</evidence>
<evidence type="ECO:0000256" key="5">
    <source>
        <dbReference type="ARBA" id="ARBA00022833"/>
    </source>
</evidence>
<gene>
    <name evidence="13" type="primary">Foxp4</name>
    <name evidence="13" type="ORF">PTEBUR_R12384</name>
</gene>